<name>A0A4P6L8A0_9BURK</name>
<reference evidence="2 3" key="1">
    <citation type="submission" date="2019-02" db="EMBL/GenBank/DDBJ databases">
        <title>Draft Genome Sequences of Six Type Strains of the Genus Massilia.</title>
        <authorList>
            <person name="Miess H."/>
            <person name="Frediansyhah A."/>
            <person name="Gross H."/>
        </authorList>
    </citation>
    <scope>NUCLEOTIDE SEQUENCE [LARGE SCALE GENOMIC DNA]</scope>
    <source>
        <strain evidence="2 3">DSM 17473</strain>
    </source>
</reference>
<dbReference type="EMBL" id="CP035913">
    <property type="protein sequence ID" value="QBE67192.1"/>
    <property type="molecule type" value="Genomic_DNA"/>
</dbReference>
<keyword evidence="1" id="KW-0472">Membrane</keyword>
<evidence type="ECO:0000313" key="2">
    <source>
        <dbReference type="EMBL" id="QBE67192.1"/>
    </source>
</evidence>
<dbReference type="PROSITE" id="PS51257">
    <property type="entry name" value="PROKAR_LIPOPROTEIN"/>
    <property type="match status" value="1"/>
</dbReference>
<evidence type="ECO:0000313" key="3">
    <source>
        <dbReference type="Proteomes" id="UP000290637"/>
    </source>
</evidence>
<feature type="transmembrane region" description="Helical" evidence="1">
    <location>
        <begin position="48"/>
        <end position="76"/>
    </location>
</feature>
<evidence type="ECO:0000256" key="1">
    <source>
        <dbReference type="SAM" id="Phobius"/>
    </source>
</evidence>
<keyword evidence="1" id="KW-0812">Transmembrane</keyword>
<organism evidence="2 3">
    <name type="scientific">Pseudoduganella lutea</name>
    <dbReference type="NCBI Taxonomy" id="321985"/>
    <lineage>
        <taxon>Bacteria</taxon>
        <taxon>Pseudomonadati</taxon>
        <taxon>Pseudomonadota</taxon>
        <taxon>Betaproteobacteria</taxon>
        <taxon>Burkholderiales</taxon>
        <taxon>Oxalobacteraceae</taxon>
        <taxon>Telluria group</taxon>
        <taxon>Pseudoduganella</taxon>
    </lineage>
</organism>
<proteinExistence type="predicted"/>
<dbReference type="OrthoDB" id="8759290at2"/>
<gene>
    <name evidence="2" type="ORF">EWM63_09880</name>
</gene>
<sequence>MEHTMKKLLTVTIVVLLFIAACNAFDSPWGHDFYVDVDGEEFGGPFGWVLGVLLAGGGLLVGAVVVVCVAILVGLLFAGLGMLVVFGLAAVGVALAAALSPLLLPLAIVIGLVWYFNRRGRQRAAAMKEAAV</sequence>
<accession>A0A4P6L8A0</accession>
<dbReference type="AlphaFoldDB" id="A0A4P6L8A0"/>
<protein>
    <submittedName>
        <fullName evidence="2">Uncharacterized protein</fullName>
    </submittedName>
</protein>
<dbReference type="KEGG" id="plue:EWM63_09880"/>
<keyword evidence="3" id="KW-1185">Reference proteome</keyword>
<feature type="transmembrane region" description="Helical" evidence="1">
    <location>
        <begin position="83"/>
        <end position="116"/>
    </location>
</feature>
<dbReference type="Proteomes" id="UP000290637">
    <property type="component" value="Chromosome"/>
</dbReference>
<keyword evidence="1" id="KW-1133">Transmembrane helix</keyword>